<dbReference type="RefSeq" id="WP_120274805.1">
    <property type="nucleotide sequence ID" value="NZ_RAPN01000003.1"/>
</dbReference>
<dbReference type="InterPro" id="IPR002734">
    <property type="entry name" value="RibDG_C"/>
</dbReference>
<dbReference type="PANTHER" id="PTHR38011:SF2">
    <property type="entry name" value="BIFUNCTIONAL DEAMINASE-REDUCTASE DOMAIN PROTEIN"/>
    <property type="match status" value="1"/>
</dbReference>
<comment type="caution">
    <text evidence="2">The sequence shown here is derived from an EMBL/GenBank/DDBJ whole genome shotgun (WGS) entry which is preliminary data.</text>
</comment>
<dbReference type="Proteomes" id="UP000283387">
    <property type="component" value="Unassembled WGS sequence"/>
</dbReference>
<gene>
    <name evidence="2" type="ORF">BC643_3790</name>
</gene>
<accession>A0A419VX25</accession>
<dbReference type="Pfam" id="PF01872">
    <property type="entry name" value="RibD_C"/>
    <property type="match status" value="1"/>
</dbReference>
<evidence type="ECO:0000259" key="1">
    <source>
        <dbReference type="Pfam" id="PF01872"/>
    </source>
</evidence>
<dbReference type="SUPFAM" id="SSF53597">
    <property type="entry name" value="Dihydrofolate reductase-like"/>
    <property type="match status" value="1"/>
</dbReference>
<dbReference type="AlphaFoldDB" id="A0A419VX25"/>
<reference evidence="2 3" key="1">
    <citation type="submission" date="2018-09" db="EMBL/GenBank/DDBJ databases">
        <title>Genomic Encyclopedia of Archaeal and Bacterial Type Strains, Phase II (KMG-II): from individual species to whole genera.</title>
        <authorList>
            <person name="Goeker M."/>
        </authorList>
    </citation>
    <scope>NUCLEOTIDE SEQUENCE [LARGE SCALE GENOMIC DNA]</scope>
    <source>
        <strain evidence="2 3">DSM 27148</strain>
    </source>
</reference>
<dbReference type="GO" id="GO:0008703">
    <property type="term" value="F:5-amino-6-(5-phosphoribosylamino)uracil reductase activity"/>
    <property type="evidence" value="ECO:0007669"/>
    <property type="project" value="InterPro"/>
</dbReference>
<dbReference type="PANTHER" id="PTHR38011">
    <property type="entry name" value="DIHYDROFOLATE REDUCTASE FAMILY PROTEIN (AFU_ORTHOLOGUE AFUA_8G06820)"/>
    <property type="match status" value="1"/>
</dbReference>
<protein>
    <submittedName>
        <fullName evidence="2">Dihydrofolate reductase</fullName>
    </submittedName>
</protein>
<evidence type="ECO:0000313" key="3">
    <source>
        <dbReference type="Proteomes" id="UP000283387"/>
    </source>
</evidence>
<evidence type="ECO:0000313" key="2">
    <source>
        <dbReference type="EMBL" id="RKD87783.1"/>
    </source>
</evidence>
<dbReference type="EMBL" id="RAPN01000003">
    <property type="protein sequence ID" value="RKD87783.1"/>
    <property type="molecule type" value="Genomic_DNA"/>
</dbReference>
<dbReference type="OrthoDB" id="195113at2"/>
<dbReference type="Gene3D" id="3.40.430.10">
    <property type="entry name" value="Dihydrofolate Reductase, subunit A"/>
    <property type="match status" value="1"/>
</dbReference>
<feature type="domain" description="Bacterial bifunctional deaminase-reductase C-terminal" evidence="1">
    <location>
        <begin position="2"/>
        <end position="180"/>
    </location>
</feature>
<organism evidence="2 3">
    <name type="scientific">Mangrovibacterium diazotrophicum</name>
    <dbReference type="NCBI Taxonomy" id="1261403"/>
    <lineage>
        <taxon>Bacteria</taxon>
        <taxon>Pseudomonadati</taxon>
        <taxon>Bacteroidota</taxon>
        <taxon>Bacteroidia</taxon>
        <taxon>Marinilabiliales</taxon>
        <taxon>Prolixibacteraceae</taxon>
        <taxon>Mangrovibacterium</taxon>
    </lineage>
</organism>
<name>A0A419VX25_9BACT</name>
<dbReference type="InterPro" id="IPR024072">
    <property type="entry name" value="DHFR-like_dom_sf"/>
</dbReference>
<proteinExistence type="predicted"/>
<sequence length="197" mass="21808">MRKITVLSMISIDGVLQSPGSPTEDPEGAFEFGGWVAPYDDEVYGKVVEQELQPADYLLGRKTFKIWEAYWPAHAEFWPSINTGTKYVLSKTVSQSDWQNTVFLNTVADIQELKETTGPDIQVWGSSELVQLLLQHDLVDELRLKIHPLVLGKGKKLFTDSAIPAAFDLTDSLVTPKGVIIANYRRAGNVQTGTIGA</sequence>
<dbReference type="InterPro" id="IPR050765">
    <property type="entry name" value="Riboflavin_Biosynth_HTPR"/>
</dbReference>
<dbReference type="GO" id="GO:0009231">
    <property type="term" value="P:riboflavin biosynthetic process"/>
    <property type="evidence" value="ECO:0007669"/>
    <property type="project" value="InterPro"/>
</dbReference>
<keyword evidence="3" id="KW-1185">Reference proteome</keyword>